<dbReference type="Gene3D" id="3.40.630.30">
    <property type="match status" value="1"/>
</dbReference>
<dbReference type="GO" id="GO:0016747">
    <property type="term" value="F:acyltransferase activity, transferring groups other than amino-acyl groups"/>
    <property type="evidence" value="ECO:0007669"/>
    <property type="project" value="InterPro"/>
</dbReference>
<sequence length="154" mass="17403">MVIDGVFRVRRAEQADYVAATEVLLRSRHASVPAIPPLVHLDEEAKKHFVQTVMPSTEVWVTETDGAISGVLVLNGNWIEQLYIDPTRTNHGLGTALIEQAKVEHPEALELWTFESNRGAQRFYERHGFRAVGRTEGDNEEGEPDIHYRWVSGN</sequence>
<evidence type="ECO:0000313" key="2">
    <source>
        <dbReference type="EMBL" id="SVB81866.1"/>
    </source>
</evidence>
<accession>A0A382H3H1</accession>
<gene>
    <name evidence="2" type="ORF">METZ01_LOCUS234720</name>
</gene>
<dbReference type="CDD" id="cd04301">
    <property type="entry name" value="NAT_SF"/>
    <property type="match status" value="1"/>
</dbReference>
<dbReference type="Pfam" id="PF13508">
    <property type="entry name" value="Acetyltransf_7"/>
    <property type="match status" value="1"/>
</dbReference>
<dbReference type="PROSITE" id="PS51186">
    <property type="entry name" value="GNAT"/>
    <property type="match status" value="1"/>
</dbReference>
<dbReference type="InterPro" id="IPR016181">
    <property type="entry name" value="Acyl_CoA_acyltransferase"/>
</dbReference>
<dbReference type="EMBL" id="UINC01058975">
    <property type="protein sequence ID" value="SVB81866.1"/>
    <property type="molecule type" value="Genomic_DNA"/>
</dbReference>
<proteinExistence type="predicted"/>
<dbReference type="SUPFAM" id="SSF55729">
    <property type="entry name" value="Acyl-CoA N-acyltransferases (Nat)"/>
    <property type="match status" value="1"/>
</dbReference>
<dbReference type="InterPro" id="IPR000182">
    <property type="entry name" value="GNAT_dom"/>
</dbReference>
<feature type="non-terminal residue" evidence="2">
    <location>
        <position position="154"/>
    </location>
</feature>
<reference evidence="2" key="1">
    <citation type="submission" date="2018-05" db="EMBL/GenBank/DDBJ databases">
        <authorList>
            <person name="Lanie J.A."/>
            <person name="Ng W.-L."/>
            <person name="Kazmierczak K.M."/>
            <person name="Andrzejewski T.M."/>
            <person name="Davidsen T.M."/>
            <person name="Wayne K.J."/>
            <person name="Tettelin H."/>
            <person name="Glass J.I."/>
            <person name="Rusch D."/>
            <person name="Podicherti R."/>
            <person name="Tsui H.-C.T."/>
            <person name="Winkler M.E."/>
        </authorList>
    </citation>
    <scope>NUCLEOTIDE SEQUENCE</scope>
</reference>
<evidence type="ECO:0000259" key="1">
    <source>
        <dbReference type="PROSITE" id="PS51186"/>
    </source>
</evidence>
<organism evidence="2">
    <name type="scientific">marine metagenome</name>
    <dbReference type="NCBI Taxonomy" id="408172"/>
    <lineage>
        <taxon>unclassified sequences</taxon>
        <taxon>metagenomes</taxon>
        <taxon>ecological metagenomes</taxon>
    </lineage>
</organism>
<name>A0A382H3H1_9ZZZZ</name>
<feature type="domain" description="N-acetyltransferase" evidence="1">
    <location>
        <begin position="7"/>
        <end position="154"/>
    </location>
</feature>
<dbReference type="AlphaFoldDB" id="A0A382H3H1"/>
<protein>
    <recommendedName>
        <fullName evidence="1">N-acetyltransferase domain-containing protein</fullName>
    </recommendedName>
</protein>